<dbReference type="Gene3D" id="3.30.1540.10">
    <property type="entry name" value="formyl-coa transferase, domain 3"/>
    <property type="match status" value="1"/>
</dbReference>
<dbReference type="Proteomes" id="UP001143309">
    <property type="component" value="Unassembled WGS sequence"/>
</dbReference>
<dbReference type="PANTHER" id="PTHR48207">
    <property type="entry name" value="SUCCINATE--HYDROXYMETHYLGLUTARATE COA-TRANSFERASE"/>
    <property type="match status" value="1"/>
</dbReference>
<dbReference type="Gene3D" id="3.40.50.10540">
    <property type="entry name" value="Crotonobetainyl-coa:carnitine coa-transferase, domain 1"/>
    <property type="match status" value="1"/>
</dbReference>
<reference evidence="2" key="1">
    <citation type="journal article" date="2014" name="Int. J. Syst. Evol. Microbiol.">
        <title>Complete genome sequence of Corynebacterium casei LMG S-19264T (=DSM 44701T), isolated from a smear-ripened cheese.</title>
        <authorList>
            <consortium name="US DOE Joint Genome Institute (JGI-PGF)"/>
            <person name="Walter F."/>
            <person name="Albersmeier A."/>
            <person name="Kalinowski J."/>
            <person name="Ruckert C."/>
        </authorList>
    </citation>
    <scope>NUCLEOTIDE SEQUENCE</scope>
    <source>
        <strain evidence="2">VKM B-2748</strain>
    </source>
</reference>
<name>A0A9W6JMZ6_9HYPH</name>
<dbReference type="InterPro" id="IPR023606">
    <property type="entry name" value="CoA-Trfase_III_dom_1_sf"/>
</dbReference>
<protein>
    <submittedName>
        <fullName evidence="2">CoA transferase</fullName>
    </submittedName>
</protein>
<dbReference type="InterPro" id="IPR050483">
    <property type="entry name" value="CoA-transferase_III_domain"/>
</dbReference>
<dbReference type="EMBL" id="BSFL01000001">
    <property type="protein sequence ID" value="GLK79218.1"/>
    <property type="molecule type" value="Genomic_DNA"/>
</dbReference>
<dbReference type="InterPro" id="IPR044855">
    <property type="entry name" value="CoA-Trfase_III_dom3_sf"/>
</dbReference>
<proteinExistence type="predicted"/>
<evidence type="ECO:0000313" key="3">
    <source>
        <dbReference type="Proteomes" id="UP001143309"/>
    </source>
</evidence>
<evidence type="ECO:0000313" key="2">
    <source>
        <dbReference type="EMBL" id="GLK79218.1"/>
    </source>
</evidence>
<gene>
    <name evidence="2" type="ORF">GCM10008174_09590</name>
</gene>
<organism evidence="2 3">
    <name type="scientific">Methylopila turkensis</name>
    <dbReference type="NCBI Taxonomy" id="1437816"/>
    <lineage>
        <taxon>Bacteria</taxon>
        <taxon>Pseudomonadati</taxon>
        <taxon>Pseudomonadota</taxon>
        <taxon>Alphaproteobacteria</taxon>
        <taxon>Hyphomicrobiales</taxon>
        <taxon>Methylopilaceae</taxon>
        <taxon>Methylopila</taxon>
    </lineage>
</organism>
<dbReference type="SUPFAM" id="SSF89796">
    <property type="entry name" value="CoA-transferase family III (CaiB/BaiF)"/>
    <property type="match status" value="1"/>
</dbReference>
<dbReference type="GO" id="GO:0008410">
    <property type="term" value="F:CoA-transferase activity"/>
    <property type="evidence" value="ECO:0007669"/>
    <property type="project" value="TreeGrafter"/>
</dbReference>
<keyword evidence="1 2" id="KW-0808">Transferase</keyword>
<dbReference type="InterPro" id="IPR003673">
    <property type="entry name" value="CoA-Trfase_fam_III"/>
</dbReference>
<dbReference type="RefSeq" id="WP_271199685.1">
    <property type="nucleotide sequence ID" value="NZ_BSFL01000001.1"/>
</dbReference>
<dbReference type="AlphaFoldDB" id="A0A9W6JMZ6"/>
<reference evidence="2" key="2">
    <citation type="submission" date="2023-01" db="EMBL/GenBank/DDBJ databases">
        <authorList>
            <person name="Sun Q."/>
            <person name="Evtushenko L."/>
        </authorList>
    </citation>
    <scope>NUCLEOTIDE SEQUENCE</scope>
    <source>
        <strain evidence="2">VKM B-2748</strain>
    </source>
</reference>
<sequence length="382" mass="40897">MSRPLEGLLVVALEQAVAAPMCTMRLADAGARVIKLERPDGDTARHYDRSVRGMSAYFAWLNRGKESAALDLKSPDDLAVAHVLVAKADVFVQNLAPGASVRLGLGAKDLVNKYPRLIALDIVGYRQSTPARALRAYDMLVQAESGICSVTGTPEEAVKVGVSIADIGTGMNAHAAVCQALYERERTGRGKAIEIAMFDSMAEWMAVPFLHYEHQGRVTPRTGLSHASIFPYHVANCRDGGVVIVVQSPPEWLRFCAGVMGRPELAADPRFADNPARVENRDALIAIIDEVFGQATRAEMIARLEAHQLAWAKVSDVADMAAHPALTRMTATLANGESFDLPTSPLTAATTCGCPPALGAHTDAIRAEVAATLNAGRIRRPA</sequence>
<comment type="caution">
    <text evidence="2">The sequence shown here is derived from an EMBL/GenBank/DDBJ whole genome shotgun (WGS) entry which is preliminary data.</text>
</comment>
<evidence type="ECO:0000256" key="1">
    <source>
        <dbReference type="ARBA" id="ARBA00022679"/>
    </source>
</evidence>
<accession>A0A9W6JMZ6</accession>
<dbReference type="PANTHER" id="PTHR48207:SF3">
    <property type="entry name" value="SUCCINATE--HYDROXYMETHYLGLUTARATE COA-TRANSFERASE"/>
    <property type="match status" value="1"/>
</dbReference>
<dbReference type="Pfam" id="PF02515">
    <property type="entry name" value="CoA_transf_3"/>
    <property type="match status" value="1"/>
</dbReference>
<keyword evidence="3" id="KW-1185">Reference proteome</keyword>